<dbReference type="EMBL" id="BGKA01000207">
    <property type="protein sequence ID" value="GBH19356.1"/>
    <property type="molecule type" value="Genomic_DNA"/>
</dbReference>
<evidence type="ECO:0000313" key="1">
    <source>
        <dbReference type="EMBL" id="GBH19356.1"/>
    </source>
</evidence>
<comment type="caution">
    <text evidence="1">The sequence shown here is derived from an EMBL/GenBank/DDBJ whole genome shotgun (WGS) entry which is preliminary data.</text>
</comment>
<proteinExistence type="predicted"/>
<evidence type="ECO:0000313" key="2">
    <source>
        <dbReference type="Proteomes" id="UP000248291"/>
    </source>
</evidence>
<organism evidence="1 2">
    <name type="scientific">Pseudomonas syringae pv. actinidiae</name>
    <dbReference type="NCBI Taxonomy" id="103796"/>
    <lineage>
        <taxon>Bacteria</taxon>
        <taxon>Pseudomonadati</taxon>
        <taxon>Pseudomonadota</taxon>
        <taxon>Gammaproteobacteria</taxon>
        <taxon>Pseudomonadales</taxon>
        <taxon>Pseudomonadaceae</taxon>
        <taxon>Pseudomonas</taxon>
        <taxon>Pseudomonas syringae</taxon>
    </lineage>
</organism>
<accession>A0AAN4Q973</accession>
<protein>
    <submittedName>
        <fullName evidence="1">Flagellar biosynthesis/type III secretory pathway ATPase</fullName>
    </submittedName>
</protein>
<sequence length="146" mass="15848">MRLRRLTEPVRGLAVAGSESCHSQNVSASIDSGPELLRNAGLGTHGFIKCFTHIAPISQLGADLLDNVFRSITGVKTGIAGQVSMMRSSCLQQCVGDPVKPIVMLSKCLGSIIVYKMQLRPSEASRIIQSIFCTEQLSRRDFVIDL</sequence>
<keyword evidence="1" id="KW-0282">Flagellum</keyword>
<dbReference type="Proteomes" id="UP000248291">
    <property type="component" value="Unassembled WGS sequence"/>
</dbReference>
<gene>
    <name evidence="1" type="ORF">KPSA3_05365</name>
</gene>
<name>A0AAN4Q973_PSESF</name>
<dbReference type="AlphaFoldDB" id="A0AAN4Q973"/>
<reference evidence="1 2" key="1">
    <citation type="submission" date="2018-04" db="EMBL/GenBank/DDBJ databases">
        <title>Draft genome sequence of Pseudomonas syringae pv. actinidiae biovar 3 strains isolated from kiwifruit in Kagawa prefecture.</title>
        <authorList>
            <person name="Tabuchi M."/>
            <person name="Saito M."/>
            <person name="Fujiwara S."/>
            <person name="Sasa N."/>
            <person name="Akimitsu K."/>
            <person name="Gomi K."/>
            <person name="Konishi-Sugita S."/>
            <person name="Hamano K."/>
            <person name="Kataoka I."/>
        </authorList>
    </citation>
    <scope>NUCLEOTIDE SEQUENCE [LARGE SCALE GENOMIC DNA]</scope>
    <source>
        <strain evidence="1 2">MAFF212211</strain>
    </source>
</reference>
<keyword evidence="1" id="KW-0969">Cilium</keyword>
<keyword evidence="1" id="KW-0966">Cell projection</keyword>